<name>Q84532_PBCV1</name>
<reference evidence="1 2" key="6">
    <citation type="journal article" date="1999" name="Virology">
        <title>Chlorella virus PBCV-1 encodes a functional homospermidine synthase.</title>
        <authorList>
            <person name="Kaiser A."/>
            <person name="Vollmert M."/>
            <person name="Tholl D."/>
            <person name="Graves M.V."/>
            <person name="Gurnon J.R."/>
            <person name="Xing W."/>
            <person name="Lisec A.D."/>
            <person name="Nickerson K.W."/>
            <person name="Van Etten J.L."/>
        </authorList>
    </citation>
    <scope>NUCLEOTIDE SEQUENCE [LARGE SCALE GENOMIC DNA]</scope>
</reference>
<keyword evidence="2" id="KW-1185">Reference proteome</keyword>
<dbReference type="Proteomes" id="UP000000862">
    <property type="component" value="Segment"/>
</dbReference>
<reference evidence="1 2" key="2">
    <citation type="journal article" date="1995" name="Virology">
        <title>Analysis of 43 kb of the Chlorella virus PBCV-1 330-kb genome: map positions 45 to 88.</title>
        <authorList>
            <person name="Li Y."/>
            <person name="Lu Z."/>
            <person name="Burbank D.E."/>
            <person name="Kutish G.F."/>
            <person name="Rock D.L."/>
            <person name="Van Etten J.L."/>
        </authorList>
    </citation>
    <scope>NUCLEOTIDE SEQUENCE [LARGE SCALE GENOMIC DNA]</scope>
</reference>
<protein>
    <submittedName>
        <fullName evidence="1">Uncharacterized protein</fullName>
    </submittedName>
</protein>
<organism evidence="1 2">
    <name type="scientific">Paramecium bursaria Chlorella virus 1</name>
    <name type="common">PBCV-1</name>
    <dbReference type="NCBI Taxonomy" id="10506"/>
    <lineage>
        <taxon>Viruses</taxon>
        <taxon>Varidnaviria</taxon>
        <taxon>Bamfordvirae</taxon>
        <taxon>Nucleocytoviricota</taxon>
        <taxon>Megaviricetes</taxon>
        <taxon>Algavirales</taxon>
        <taxon>Phycodnaviridae</taxon>
        <taxon>Chlorovirus</taxon>
        <taxon>Chlorovirus vanettense</taxon>
    </lineage>
</organism>
<dbReference type="GeneID" id="918338"/>
<reference evidence="1 2" key="8">
    <citation type="journal article" date="2010" name="J. Virol.">
        <title>Microarray analysis of Paramecium bursaria chlorella virus 1 transcription.</title>
        <authorList>
            <person name="Yanai-Balser G.M."/>
            <person name="Duncan G.A."/>
            <person name="Eudy J.D."/>
            <person name="Wang D."/>
            <person name="Li X."/>
            <person name="Agarkova I.V."/>
            <person name="Dunigan D.D."/>
            <person name="Van Etten J.L."/>
        </authorList>
    </citation>
    <scope>NUCLEOTIDE SEQUENCE [LARGE SCALE GENOMIC DNA]</scope>
</reference>
<reference evidence="1 2" key="1">
    <citation type="journal article" date="1995" name="Virology">
        <title>Analysis of 45 kb of DNA located at the left end of the chlorella virus PBCV-1 genome.</title>
        <authorList>
            <person name="Lu Z."/>
            <person name="Li Y."/>
            <person name="Zhang Y."/>
            <person name="Kutish G.F."/>
            <person name="Rock D.L."/>
            <person name="Van Etten J.L."/>
        </authorList>
    </citation>
    <scope>NUCLEOTIDE SEQUENCE [LARGE SCALE GENOMIC DNA]</scope>
</reference>
<reference evidence="1 2" key="7">
    <citation type="journal article" date="2000" name="Virology">
        <title>Characterization of a beta-1,3-glucanase encoded by chlorella virus PBCV-1.</title>
        <authorList>
            <person name="Sun L."/>
            <person name="Gurnon J.R."/>
            <person name="Adams B.J."/>
            <person name="Graves M.V."/>
            <person name="Van Etten J.L."/>
        </authorList>
    </citation>
    <scope>NUCLEOTIDE SEQUENCE [LARGE SCALE GENOMIC DNA]</scope>
</reference>
<reference evidence="1 2" key="3">
    <citation type="journal article" date="1996" name="Virology">
        <title>Analysis of 94 kb of the chlorella virus PBCV-1 330-kb genome: map positions 88 to 182.</title>
        <authorList>
            <person name="Lu Z."/>
            <person name="Li Y."/>
            <person name="Que Q."/>
            <person name="Kutish G.F."/>
            <person name="Rock D.L."/>
            <person name="Van Etten J.L."/>
        </authorList>
    </citation>
    <scope>NUCLEOTIDE SEQUENCE [LARGE SCALE GENOMIC DNA]</scope>
</reference>
<reference evidence="1 2" key="4">
    <citation type="journal article" date="1996" name="Virology">
        <title>Analysis of 76 kb of the chlorella virus PBCV-1 330-kb genome: map positions 182 to 258.</title>
        <authorList>
            <person name="Kutish G.F."/>
            <person name="Li Y."/>
            <person name="Lu Z."/>
            <person name="Furuta M."/>
            <person name="Rock D.L."/>
            <person name="Van Etten J.L."/>
        </authorList>
    </citation>
    <scope>NUCLEOTIDE SEQUENCE [LARGE SCALE GENOMIC DNA]</scope>
</reference>
<proteinExistence type="predicted"/>
<gene>
    <name evidence="1" type="primary">A212R</name>
</gene>
<dbReference type="KEGG" id="vg:918338"/>
<evidence type="ECO:0000313" key="2">
    <source>
        <dbReference type="Proteomes" id="UP000000862"/>
    </source>
</evidence>
<accession>Q84532</accession>
<evidence type="ECO:0000313" key="1">
    <source>
        <dbReference type="EMBL" id="AAC96580.2"/>
    </source>
</evidence>
<reference evidence="1 2" key="5">
    <citation type="journal article" date="1997" name="Virology">
        <title>Analysis of 74 kb of DNA located at the right end of the 330-kb chlorella virus PBCV-1 genome.</title>
        <authorList>
            <person name="Li Y."/>
            <person name="Lu Z."/>
            <person name="Sun L."/>
            <person name="Ropp S."/>
            <person name="Kutish G.F."/>
            <person name="Rock D.L."/>
            <person name="Van Etten J.L."/>
        </authorList>
    </citation>
    <scope>NUCLEOTIDE SEQUENCE [LARGE SCALE GENOMIC DNA]</scope>
</reference>
<organismHost>
    <name type="scientific">Chlorella</name>
    <dbReference type="NCBI Taxonomy" id="3071"/>
</organismHost>
<dbReference type="OrthoDB" id="38613at10239"/>
<dbReference type="RefSeq" id="NP_048559.2">
    <property type="nucleotide sequence ID" value="NC_000852.5"/>
</dbReference>
<sequence length="55" mass="6345">MPVKRLVKRKTNTTERKQVALRQIQIKHLKAAEREFKKAVIATQKAQRSLMASKG</sequence>
<dbReference type="EMBL" id="JF411744">
    <property type="protein sequence ID" value="AAC96580.2"/>
    <property type="molecule type" value="Genomic_DNA"/>
</dbReference>